<organism evidence="1 2">
    <name type="scientific">Phytohabitans suffuscus</name>
    <dbReference type="NCBI Taxonomy" id="624315"/>
    <lineage>
        <taxon>Bacteria</taxon>
        <taxon>Bacillati</taxon>
        <taxon>Actinomycetota</taxon>
        <taxon>Actinomycetes</taxon>
        <taxon>Micromonosporales</taxon>
        <taxon>Micromonosporaceae</taxon>
    </lineage>
</organism>
<keyword evidence="2" id="KW-1185">Reference proteome</keyword>
<dbReference type="AlphaFoldDB" id="A0A6F8YSZ1"/>
<gene>
    <name evidence="1" type="ORF">Psuf_064920</name>
</gene>
<dbReference type="Proteomes" id="UP000503011">
    <property type="component" value="Chromosome"/>
</dbReference>
<reference evidence="1 2" key="1">
    <citation type="submission" date="2020-03" db="EMBL/GenBank/DDBJ databases">
        <title>Whole genome shotgun sequence of Phytohabitans suffuscus NBRC 105367.</title>
        <authorList>
            <person name="Komaki H."/>
            <person name="Tamura T."/>
        </authorList>
    </citation>
    <scope>NUCLEOTIDE SEQUENCE [LARGE SCALE GENOMIC DNA]</scope>
    <source>
        <strain evidence="1 2">NBRC 105367</strain>
    </source>
</reference>
<proteinExistence type="predicted"/>
<evidence type="ECO:0000313" key="1">
    <source>
        <dbReference type="EMBL" id="BCB89179.1"/>
    </source>
</evidence>
<evidence type="ECO:0000313" key="2">
    <source>
        <dbReference type="Proteomes" id="UP000503011"/>
    </source>
</evidence>
<dbReference type="EMBL" id="AP022871">
    <property type="protein sequence ID" value="BCB89179.1"/>
    <property type="molecule type" value="Genomic_DNA"/>
</dbReference>
<dbReference type="KEGG" id="psuu:Psuf_064920"/>
<accession>A0A6F8YSZ1</accession>
<sequence length="81" mass="8579">MQHLGDVVDARRVRGGDHGLAVDVAVQRELVLELVGDLAVGAADERVRLDTDVAQLGDRVLGRLGLQLAGGARYGTSETCR</sequence>
<name>A0A6F8YSZ1_9ACTN</name>
<protein>
    <submittedName>
        <fullName evidence="1">Uncharacterized protein</fullName>
    </submittedName>
</protein>
<reference evidence="1 2" key="2">
    <citation type="submission" date="2020-03" db="EMBL/GenBank/DDBJ databases">
        <authorList>
            <person name="Ichikawa N."/>
            <person name="Kimura A."/>
            <person name="Kitahashi Y."/>
            <person name="Uohara A."/>
        </authorList>
    </citation>
    <scope>NUCLEOTIDE SEQUENCE [LARGE SCALE GENOMIC DNA]</scope>
    <source>
        <strain evidence="1 2">NBRC 105367</strain>
    </source>
</reference>
<dbReference type="AntiFam" id="ANF00280">
    <property type="entry name" value="Spurious ORF (shadow ORF of PyrG)"/>
</dbReference>